<evidence type="ECO:0000313" key="2">
    <source>
        <dbReference type="Proteomes" id="UP001148299"/>
    </source>
</evidence>
<keyword evidence="2" id="KW-1185">Reference proteome</keyword>
<organism evidence="1 2">
    <name type="scientific">Penicillium brevicompactum</name>
    <dbReference type="NCBI Taxonomy" id="5074"/>
    <lineage>
        <taxon>Eukaryota</taxon>
        <taxon>Fungi</taxon>
        <taxon>Dikarya</taxon>
        <taxon>Ascomycota</taxon>
        <taxon>Pezizomycotina</taxon>
        <taxon>Eurotiomycetes</taxon>
        <taxon>Eurotiomycetidae</taxon>
        <taxon>Eurotiales</taxon>
        <taxon>Aspergillaceae</taxon>
        <taxon>Penicillium</taxon>
    </lineage>
</organism>
<accession>A0A9W9QZ12</accession>
<dbReference type="AlphaFoldDB" id="A0A9W9QZ12"/>
<sequence length="214" mass="23483">MAAVAPGDQDWDYPGERVPAPLLNRKVSSCELDFLHQGNGANHAILRLVFKHPQTAASPHAPAGTTGLMINLEVTARVEAPGPIAGQLTVRTIRYAGANNRASFTIEIPIKGERRVNRFLKVLESANLTPCSFDYVRPDAVGCRDFISQYLYYLNEAKVLKIPPDSPIYNNFNYRYAAPDVGTRVASNVPKALFENADFVRAAIPAETYVPEAP</sequence>
<evidence type="ECO:0000313" key="1">
    <source>
        <dbReference type="EMBL" id="KAJ5350671.1"/>
    </source>
</evidence>
<name>A0A9W9QZ12_PENBR</name>
<dbReference type="EMBL" id="JAPZBR010000006">
    <property type="protein sequence ID" value="KAJ5350671.1"/>
    <property type="molecule type" value="Genomic_DNA"/>
</dbReference>
<gene>
    <name evidence="1" type="ORF">N7541_008398</name>
</gene>
<protein>
    <submittedName>
        <fullName evidence="1">Uncharacterized protein</fullName>
    </submittedName>
</protein>
<reference evidence="1" key="2">
    <citation type="journal article" date="2023" name="IMA Fungus">
        <title>Comparative genomic study of the Penicillium genus elucidates a diverse pangenome and 15 lateral gene transfer events.</title>
        <authorList>
            <person name="Petersen C."/>
            <person name="Sorensen T."/>
            <person name="Nielsen M.R."/>
            <person name="Sondergaard T.E."/>
            <person name="Sorensen J.L."/>
            <person name="Fitzpatrick D.A."/>
            <person name="Frisvad J.C."/>
            <person name="Nielsen K.L."/>
        </authorList>
    </citation>
    <scope>NUCLEOTIDE SEQUENCE</scope>
    <source>
        <strain evidence="1">IBT 35675</strain>
    </source>
</reference>
<dbReference type="Proteomes" id="UP001148299">
    <property type="component" value="Unassembled WGS sequence"/>
</dbReference>
<comment type="caution">
    <text evidence="1">The sequence shown here is derived from an EMBL/GenBank/DDBJ whole genome shotgun (WGS) entry which is preliminary data.</text>
</comment>
<proteinExistence type="predicted"/>
<reference evidence="1" key="1">
    <citation type="submission" date="2022-12" db="EMBL/GenBank/DDBJ databases">
        <authorList>
            <person name="Petersen C."/>
        </authorList>
    </citation>
    <scope>NUCLEOTIDE SEQUENCE</scope>
    <source>
        <strain evidence="1">IBT 35675</strain>
    </source>
</reference>